<accession>A0A839T852</accession>
<reference evidence="2 3" key="1">
    <citation type="submission" date="2020-08" db="EMBL/GenBank/DDBJ databases">
        <title>Genomic Encyclopedia of Type Strains, Phase III (KMG-III): the genomes of soil and plant-associated and newly described type strains.</title>
        <authorList>
            <person name="Whitman W."/>
        </authorList>
    </citation>
    <scope>NUCLEOTIDE SEQUENCE [LARGE SCALE GENOMIC DNA]</scope>
    <source>
        <strain evidence="2 3">CECT 4462</strain>
    </source>
</reference>
<protein>
    <submittedName>
        <fullName evidence="2">Uncharacterized protein</fullName>
    </submittedName>
</protein>
<proteinExistence type="predicted"/>
<dbReference type="EMBL" id="JACHXI010000012">
    <property type="protein sequence ID" value="MBB3104145.1"/>
    <property type="molecule type" value="Genomic_DNA"/>
</dbReference>
<sequence length="139" mass="15661">MKKLSYSEHLDTLIALVTHLAMTDWSARTSPNLAKAVSIDQKEVETVLASFKSLFRKSEKTSKKTGAHFYALQLRHARQWLEGEEDEETKRPPLEQEYLNSLLEFISNRAQEESSRSTGLISAWITAGVSLVIAIIAII</sequence>
<dbReference type="Proteomes" id="UP000549250">
    <property type="component" value="Unassembled WGS sequence"/>
</dbReference>
<keyword evidence="1" id="KW-0472">Membrane</keyword>
<gene>
    <name evidence="2" type="ORF">FHR87_002557</name>
</gene>
<keyword evidence="1" id="KW-0812">Transmembrane</keyword>
<evidence type="ECO:0000313" key="2">
    <source>
        <dbReference type="EMBL" id="MBB3104145.1"/>
    </source>
</evidence>
<dbReference type="RefSeq" id="WP_183167036.1">
    <property type="nucleotide sequence ID" value="NZ_JACHXI010000012.1"/>
</dbReference>
<evidence type="ECO:0000256" key="1">
    <source>
        <dbReference type="SAM" id="Phobius"/>
    </source>
</evidence>
<comment type="caution">
    <text evidence="2">The sequence shown here is derived from an EMBL/GenBank/DDBJ whole genome shotgun (WGS) entry which is preliminary data.</text>
</comment>
<feature type="transmembrane region" description="Helical" evidence="1">
    <location>
        <begin position="119"/>
        <end position="138"/>
    </location>
</feature>
<evidence type="ECO:0000313" key="3">
    <source>
        <dbReference type="Proteomes" id="UP000549250"/>
    </source>
</evidence>
<organism evidence="2 3">
    <name type="scientific">Azomonas macrocytogenes</name>
    <name type="common">Azotobacter macrocytogenes</name>
    <dbReference type="NCBI Taxonomy" id="69962"/>
    <lineage>
        <taxon>Bacteria</taxon>
        <taxon>Pseudomonadati</taxon>
        <taxon>Pseudomonadota</taxon>
        <taxon>Gammaproteobacteria</taxon>
        <taxon>Pseudomonadales</taxon>
        <taxon>Pseudomonadaceae</taxon>
        <taxon>Azomonas</taxon>
    </lineage>
</organism>
<keyword evidence="3" id="KW-1185">Reference proteome</keyword>
<dbReference type="AlphaFoldDB" id="A0A839T852"/>
<keyword evidence="1" id="KW-1133">Transmembrane helix</keyword>
<name>A0A839T852_AZOMA</name>